<evidence type="ECO:0000313" key="1">
    <source>
        <dbReference type="EMBL" id="KKL75776.1"/>
    </source>
</evidence>
<dbReference type="AlphaFoldDB" id="A0A0F9FBC7"/>
<proteinExistence type="predicted"/>
<gene>
    <name evidence="1" type="ORF">LCGC14_2051480</name>
</gene>
<name>A0A0F9FBC7_9ZZZZ</name>
<dbReference type="EMBL" id="LAZR01024251">
    <property type="protein sequence ID" value="KKL75776.1"/>
    <property type="molecule type" value="Genomic_DNA"/>
</dbReference>
<accession>A0A0F9FBC7</accession>
<comment type="caution">
    <text evidence="1">The sequence shown here is derived from an EMBL/GenBank/DDBJ whole genome shotgun (WGS) entry which is preliminary data.</text>
</comment>
<sequence>MEVAAATKKQLMRLVPLPLSGVALPSYARPRELLLIVVNLTATFDVHRLPELGNEHVVWFALDPLSYNQAKSLLLQTGLAKLW</sequence>
<protein>
    <submittedName>
        <fullName evidence="1">Uncharacterized protein</fullName>
    </submittedName>
</protein>
<reference evidence="1" key="1">
    <citation type="journal article" date="2015" name="Nature">
        <title>Complex archaea that bridge the gap between prokaryotes and eukaryotes.</title>
        <authorList>
            <person name="Spang A."/>
            <person name="Saw J.H."/>
            <person name="Jorgensen S.L."/>
            <person name="Zaremba-Niedzwiedzka K."/>
            <person name="Martijn J."/>
            <person name="Lind A.E."/>
            <person name="van Eijk R."/>
            <person name="Schleper C."/>
            <person name="Guy L."/>
            <person name="Ettema T.J."/>
        </authorList>
    </citation>
    <scope>NUCLEOTIDE SEQUENCE</scope>
</reference>
<organism evidence="1">
    <name type="scientific">marine sediment metagenome</name>
    <dbReference type="NCBI Taxonomy" id="412755"/>
    <lineage>
        <taxon>unclassified sequences</taxon>
        <taxon>metagenomes</taxon>
        <taxon>ecological metagenomes</taxon>
    </lineage>
</organism>